<dbReference type="KEGG" id="dpd:Deipe_1799"/>
<name>L0A0E5_DEIPD</name>
<evidence type="ECO:0008006" key="4">
    <source>
        <dbReference type="Google" id="ProtNLM"/>
    </source>
</evidence>
<dbReference type="HOGENOM" id="CLU_1737551_0_0_0"/>
<proteinExistence type="predicted"/>
<evidence type="ECO:0000313" key="2">
    <source>
        <dbReference type="EMBL" id="AFZ67316.1"/>
    </source>
</evidence>
<feature type="signal peptide" evidence="1">
    <location>
        <begin position="1"/>
        <end position="26"/>
    </location>
</feature>
<dbReference type="AlphaFoldDB" id="L0A0E5"/>
<dbReference type="Proteomes" id="UP000010467">
    <property type="component" value="Chromosome"/>
</dbReference>
<keyword evidence="1" id="KW-0732">Signal</keyword>
<sequence>MKKLLMGALGVALLGACAPTSQMSFAVSKQEGMMTELNATGTVTRAMRFDGFTNSSATVAGLRPNTFYVSHYHVQGDANKPPCLSGGAPIVSTTMVGRTDATGNLVLSGSHATSEVEKGTYFNIHTARDASGTPADGGVTCANLR</sequence>
<dbReference type="STRING" id="937777.Deipe_1799"/>
<evidence type="ECO:0000256" key="1">
    <source>
        <dbReference type="SAM" id="SignalP"/>
    </source>
</evidence>
<dbReference type="OrthoDB" id="65640at2"/>
<reference evidence="3" key="1">
    <citation type="submission" date="2012-03" db="EMBL/GenBank/DDBJ databases">
        <title>Complete sequence of chromosome of Deinococcus peraridilitoris DSM 19664.</title>
        <authorList>
            <person name="Lucas S."/>
            <person name="Copeland A."/>
            <person name="Lapidus A."/>
            <person name="Glavina del Rio T."/>
            <person name="Dalin E."/>
            <person name="Tice H."/>
            <person name="Bruce D."/>
            <person name="Goodwin L."/>
            <person name="Pitluck S."/>
            <person name="Peters L."/>
            <person name="Mikhailova N."/>
            <person name="Lu M."/>
            <person name="Kyrpides N."/>
            <person name="Mavromatis K."/>
            <person name="Ivanova N."/>
            <person name="Brettin T."/>
            <person name="Detter J.C."/>
            <person name="Han C."/>
            <person name="Larimer F."/>
            <person name="Land M."/>
            <person name="Hauser L."/>
            <person name="Markowitz V."/>
            <person name="Cheng J.-F."/>
            <person name="Hugenholtz P."/>
            <person name="Woyke T."/>
            <person name="Wu D."/>
            <person name="Pukall R."/>
            <person name="Steenblock K."/>
            <person name="Brambilla E."/>
            <person name="Klenk H.-P."/>
            <person name="Eisen J.A."/>
        </authorList>
    </citation>
    <scope>NUCLEOTIDE SEQUENCE [LARGE SCALE GENOMIC DNA]</scope>
    <source>
        <strain evidence="3">DSM 19664 / LMG 22246 / CIP 109416 / KR-200</strain>
    </source>
</reference>
<dbReference type="PATRIC" id="fig|937777.3.peg.1801"/>
<dbReference type="PROSITE" id="PS51257">
    <property type="entry name" value="PROKAR_LIPOPROTEIN"/>
    <property type="match status" value="1"/>
</dbReference>
<organism evidence="2 3">
    <name type="scientific">Deinococcus peraridilitoris (strain DSM 19664 / LMG 22246 / CIP 109416 / KR-200)</name>
    <dbReference type="NCBI Taxonomy" id="937777"/>
    <lineage>
        <taxon>Bacteria</taxon>
        <taxon>Thermotogati</taxon>
        <taxon>Deinococcota</taxon>
        <taxon>Deinococci</taxon>
        <taxon>Deinococcales</taxon>
        <taxon>Deinococcaceae</taxon>
        <taxon>Deinococcus</taxon>
    </lineage>
</organism>
<feature type="chain" id="PRO_5003938935" description="Copper/zinc superoxide dismutase (SODC)" evidence="1">
    <location>
        <begin position="27"/>
        <end position="145"/>
    </location>
</feature>
<accession>L0A0E5</accession>
<dbReference type="RefSeq" id="WP_015235621.1">
    <property type="nucleotide sequence ID" value="NC_019793.1"/>
</dbReference>
<dbReference type="EMBL" id="CP003382">
    <property type="protein sequence ID" value="AFZ67316.1"/>
    <property type="molecule type" value="Genomic_DNA"/>
</dbReference>
<protein>
    <recommendedName>
        <fullName evidence="4">Copper/zinc superoxide dismutase (SODC)</fullName>
    </recommendedName>
</protein>
<keyword evidence="3" id="KW-1185">Reference proteome</keyword>
<gene>
    <name evidence="2" type="ordered locus">Deipe_1799</name>
</gene>
<evidence type="ECO:0000313" key="3">
    <source>
        <dbReference type="Proteomes" id="UP000010467"/>
    </source>
</evidence>